<gene>
    <name evidence="1" type="ORF">H0H28_10065</name>
</gene>
<accession>A0A838WY35</accession>
<evidence type="ECO:0000313" key="2">
    <source>
        <dbReference type="Proteomes" id="UP000580709"/>
    </source>
</evidence>
<dbReference type="GeneID" id="74902985"/>
<name>A0A838WY35_9CORY</name>
<dbReference type="Proteomes" id="UP000580709">
    <property type="component" value="Unassembled WGS sequence"/>
</dbReference>
<dbReference type="EMBL" id="JACEOR010000427">
    <property type="protein sequence ID" value="MBA4505653.1"/>
    <property type="molecule type" value="Genomic_DNA"/>
</dbReference>
<keyword evidence="2" id="KW-1185">Reference proteome</keyword>
<sequence length="48" mass="5281">MDFNAILTPLVAFFSDGIGKIIFDVLQAIYGFLYPSNADAAYPIEIPK</sequence>
<organism evidence="1 2">
    <name type="scientific">Corynebacterium sanguinis</name>
    <dbReference type="NCBI Taxonomy" id="2594913"/>
    <lineage>
        <taxon>Bacteria</taxon>
        <taxon>Bacillati</taxon>
        <taxon>Actinomycetota</taxon>
        <taxon>Actinomycetes</taxon>
        <taxon>Mycobacteriales</taxon>
        <taxon>Corynebacteriaceae</taxon>
        <taxon>Corynebacterium</taxon>
    </lineage>
</organism>
<protein>
    <submittedName>
        <fullName evidence="1">Uncharacterized protein</fullName>
    </submittedName>
</protein>
<evidence type="ECO:0000313" key="1">
    <source>
        <dbReference type="EMBL" id="MBA4505653.1"/>
    </source>
</evidence>
<dbReference type="AlphaFoldDB" id="A0A838WY35"/>
<dbReference type="RefSeq" id="WP_170228628.1">
    <property type="nucleotide sequence ID" value="NZ_CP038157.1"/>
</dbReference>
<reference evidence="1 2" key="1">
    <citation type="submission" date="2020-07" db="EMBL/GenBank/DDBJ databases">
        <authorList>
            <person name="Khare M."/>
        </authorList>
    </citation>
    <scope>NUCLEOTIDE SEQUENCE [LARGE SCALE GENOMIC DNA]</scope>
    <source>
        <strain evidence="1 2">P8776</strain>
    </source>
</reference>
<comment type="caution">
    <text evidence="1">The sequence shown here is derived from an EMBL/GenBank/DDBJ whole genome shotgun (WGS) entry which is preliminary data.</text>
</comment>
<proteinExistence type="predicted"/>